<evidence type="ECO:0000259" key="1">
    <source>
        <dbReference type="PROSITE" id="PS51464"/>
    </source>
</evidence>
<accession>A0A1W1BBH6</accession>
<organism evidence="2">
    <name type="scientific">hydrothermal vent metagenome</name>
    <dbReference type="NCBI Taxonomy" id="652676"/>
    <lineage>
        <taxon>unclassified sequences</taxon>
        <taxon>metagenomes</taxon>
        <taxon>ecological metagenomes</taxon>
    </lineage>
</organism>
<dbReference type="InterPro" id="IPR035461">
    <property type="entry name" value="GmhA/DiaA"/>
</dbReference>
<name>A0A1W1BBH6_9ZZZZ</name>
<dbReference type="GO" id="GO:1901135">
    <property type="term" value="P:carbohydrate derivative metabolic process"/>
    <property type="evidence" value="ECO:0007669"/>
    <property type="project" value="InterPro"/>
</dbReference>
<dbReference type="InterPro" id="IPR046348">
    <property type="entry name" value="SIS_dom_sf"/>
</dbReference>
<dbReference type="InterPro" id="IPR050099">
    <property type="entry name" value="SIS_GmhA/DiaA_subfam"/>
</dbReference>
<dbReference type="CDD" id="cd05006">
    <property type="entry name" value="SIS_GmhA"/>
    <property type="match status" value="1"/>
</dbReference>
<dbReference type="AlphaFoldDB" id="A0A1W1BBH6"/>
<protein>
    <submittedName>
        <fullName evidence="2">Phosphoheptose isomerase</fullName>
        <ecNumber evidence="2">5.3.1.-</ecNumber>
    </submittedName>
</protein>
<dbReference type="InterPro" id="IPR001347">
    <property type="entry name" value="SIS_dom"/>
</dbReference>
<dbReference type="EMBL" id="FPHF01000011">
    <property type="protein sequence ID" value="SFV50894.1"/>
    <property type="molecule type" value="Genomic_DNA"/>
</dbReference>
<dbReference type="EC" id="5.3.1.-" evidence="2"/>
<keyword evidence="2" id="KW-0413">Isomerase</keyword>
<dbReference type="SUPFAM" id="SSF53697">
    <property type="entry name" value="SIS domain"/>
    <property type="match status" value="1"/>
</dbReference>
<dbReference type="PROSITE" id="PS51464">
    <property type="entry name" value="SIS"/>
    <property type="match status" value="1"/>
</dbReference>
<dbReference type="GO" id="GO:0097367">
    <property type="term" value="F:carbohydrate derivative binding"/>
    <property type="evidence" value="ECO:0007669"/>
    <property type="project" value="InterPro"/>
</dbReference>
<proteinExistence type="predicted"/>
<dbReference type="GO" id="GO:0016853">
    <property type="term" value="F:isomerase activity"/>
    <property type="evidence" value="ECO:0007669"/>
    <property type="project" value="UniProtKB-KW"/>
</dbReference>
<feature type="domain" description="SIS" evidence="1">
    <location>
        <begin position="27"/>
        <end position="186"/>
    </location>
</feature>
<sequence length="187" mass="20623">MKKFVKTYINKLISTLKETDIDAVSQIVKALDNVKGRIYIIGNGGSAATASHMVNDLGAGLKRRKIKSFDVESLSDNTPVCSALANDIGYKNIFYMQLKDKITSNDILIAISCSGNSKNIIKAVKYSKTRGAKIIGLTGFDGGKLMKKSDINFHVATADSEYGIVEDMHMILDHIIYSYYIDKSKKK</sequence>
<dbReference type="PANTHER" id="PTHR30390:SF8">
    <property type="entry name" value="SUGAR ISOMERASE (SIS)"/>
    <property type="match status" value="1"/>
</dbReference>
<dbReference type="PANTHER" id="PTHR30390">
    <property type="entry name" value="SEDOHEPTULOSE 7-PHOSPHATE ISOMERASE / DNAA INITIATOR-ASSOCIATING FACTOR FOR REPLICATION INITIATION"/>
    <property type="match status" value="1"/>
</dbReference>
<dbReference type="Pfam" id="PF13580">
    <property type="entry name" value="SIS_2"/>
    <property type="match status" value="1"/>
</dbReference>
<evidence type="ECO:0000313" key="2">
    <source>
        <dbReference type="EMBL" id="SFV50894.1"/>
    </source>
</evidence>
<gene>
    <name evidence="2" type="ORF">MNB_SM-4-468</name>
</gene>
<dbReference type="Gene3D" id="3.40.50.10490">
    <property type="entry name" value="Glucose-6-phosphate isomerase like protein, domain 1"/>
    <property type="match status" value="1"/>
</dbReference>
<reference evidence="2" key="1">
    <citation type="submission" date="2016-10" db="EMBL/GenBank/DDBJ databases">
        <authorList>
            <person name="de Groot N.N."/>
        </authorList>
    </citation>
    <scope>NUCLEOTIDE SEQUENCE</scope>
</reference>